<evidence type="ECO:0000256" key="1">
    <source>
        <dbReference type="SAM" id="MobiDB-lite"/>
    </source>
</evidence>
<feature type="region of interest" description="Disordered" evidence="1">
    <location>
        <begin position="1"/>
        <end position="25"/>
    </location>
</feature>
<evidence type="ECO:0000313" key="3">
    <source>
        <dbReference type="Proteomes" id="UP000830671"/>
    </source>
</evidence>
<evidence type="ECO:0000313" key="2">
    <source>
        <dbReference type="EMBL" id="UQC78111.1"/>
    </source>
</evidence>
<organism evidence="2 3">
    <name type="scientific">Colletotrichum lupini</name>
    <dbReference type="NCBI Taxonomy" id="145971"/>
    <lineage>
        <taxon>Eukaryota</taxon>
        <taxon>Fungi</taxon>
        <taxon>Dikarya</taxon>
        <taxon>Ascomycota</taxon>
        <taxon>Pezizomycotina</taxon>
        <taxon>Sordariomycetes</taxon>
        <taxon>Hypocreomycetidae</taxon>
        <taxon>Glomerellales</taxon>
        <taxon>Glomerellaceae</taxon>
        <taxon>Colletotrichum</taxon>
        <taxon>Colletotrichum acutatum species complex</taxon>
    </lineage>
</organism>
<dbReference type="GeneID" id="73337615"/>
<proteinExistence type="predicted"/>
<dbReference type="KEGG" id="clup:CLUP02_03585"/>
<dbReference type="RefSeq" id="XP_049139748.1">
    <property type="nucleotide sequence ID" value="XM_049282605.1"/>
</dbReference>
<dbReference type="Proteomes" id="UP000830671">
    <property type="component" value="Chromosome 2"/>
</dbReference>
<protein>
    <submittedName>
        <fullName evidence="2">Uncharacterized protein</fullName>
    </submittedName>
</protein>
<name>A0A9Q8WCH7_9PEZI</name>
<reference evidence="2" key="1">
    <citation type="journal article" date="2021" name="Mol. Plant Microbe Interact.">
        <title>Complete Genome Sequence of the Plant-Pathogenic Fungus Colletotrichum lupini.</title>
        <authorList>
            <person name="Baroncelli R."/>
            <person name="Pensec F."/>
            <person name="Da Lio D."/>
            <person name="Boufleur T."/>
            <person name="Vicente I."/>
            <person name="Sarrocco S."/>
            <person name="Picot A."/>
            <person name="Baraldi E."/>
            <person name="Sukno S."/>
            <person name="Thon M."/>
            <person name="Le Floch G."/>
        </authorList>
    </citation>
    <scope>NUCLEOTIDE SEQUENCE</scope>
    <source>
        <strain evidence="2">IMI 504893</strain>
    </source>
</reference>
<dbReference type="EMBL" id="CP019474">
    <property type="protein sequence ID" value="UQC78111.1"/>
    <property type="molecule type" value="Genomic_DNA"/>
</dbReference>
<feature type="region of interest" description="Disordered" evidence="1">
    <location>
        <begin position="897"/>
        <end position="926"/>
    </location>
</feature>
<feature type="compositionally biased region" description="Polar residues" evidence="1">
    <location>
        <begin position="987"/>
        <end position="1002"/>
    </location>
</feature>
<accession>A0A9Q8WCH7</accession>
<dbReference type="AlphaFoldDB" id="A0A9Q8WCH7"/>
<sequence length="1120" mass="121887">METNYKSQLRAALNPTTRSTRPSQNPGVLRACSIHLHLQLVARRTQGRLSKYLAGHLLASCPLNQCGIFHQVHEQALITKSCLQSPNYIGIDTRLEPKAAQAAVGLQSENFPSLVFKAPMVDGRAGGRTIVKQARYRERALHSHCQLNFGCQGYSCVLFHVEHWTYGGTIYPNQKGNRSVYPRTNATACSSSSSFWRAKVPMESSPTLEPANPVLAHVSVPVRQLPGSLLTSDPFPRAKSGIYITKYYFRPPLARTSDPSIGATGGRRVGGYYGIQCTVGKAASQETGTMKPVHVNVATVGRQGCSAVALTSQWQQNTTIKALVYSTDMVGNLSIVPRAGGVSSAHSLLDATLRYIVCVSCHKADQKVTLAKVKRIQAYCNWQDWEMDQSTLALMMGTTSLISKYLNYSEISHSSLVGVLTNLPPPRCYSLILAIVVGPTPSPTISLSMLILPHVALQDIQELLPCGREIGYIVLEGRVSGQLDARTPGANANPGTLLDFAAFVHFSSQDSWPGRSARTANSDAVIRELPFHNDQPLLSDCMIGPKDAGQGIEGIEMKNTINRETTDLSHPAEALVPDLGRNEEKAALTMALNAEKDGNPGEHMPAAWSSKSSFKGPISKGSIVGFSTTRLYSGRGTTSFPSFFYTQDWCWYSVDQPQGSVALVANSRSFTQLLSSLMSVSTSSERLNWRITEAAAHDEGQLVSSLSSDRRSMAAASLGIEHILRAADALKEVLIGLASLQGPAKLTWKPKRRPDGLFSRPTLRRACMSILPKCQSLPTPYLYHHWESPVDEVSRSRQQSSYNTLYGYISLHQTWAFSASGTNHQQVNRVSHFSSTSIWGDAEKLGLSTGRLVTPIFPSPNMLPTSRHNHQLTSQHPWLISAVRGLPKPRILQGNRVIDREFQPHYDRAPSRGDPDSLSRPAPAPHVPSAVPVLMCPAASSLSLLSLEHNGKPDSGHAATGWQAAQLSRNEPSFHLLCLVERREALSASNPSPETGDPSSYTDGIYTELSSADDGDIADAACKRCDSKPRLSPRPSERIRLIDAPNDPGILRPPKPSIPGAAYGFRTPTFGWSIDELGTTQRFFVNLLQTSAKDEGGSCGMERKVFSAGAQTRSSAKARP</sequence>
<feature type="region of interest" description="Disordered" evidence="1">
    <location>
        <begin position="985"/>
        <end position="1005"/>
    </location>
</feature>
<keyword evidence="3" id="KW-1185">Reference proteome</keyword>
<feature type="compositionally biased region" description="Basic and acidic residues" evidence="1">
    <location>
        <begin position="897"/>
        <end position="917"/>
    </location>
</feature>
<gene>
    <name evidence="2" type="ORF">CLUP02_03585</name>
</gene>
<feature type="compositionally biased region" description="Polar residues" evidence="1">
    <location>
        <begin position="14"/>
        <end position="25"/>
    </location>
</feature>